<keyword evidence="3" id="KW-1185">Reference proteome</keyword>
<protein>
    <submittedName>
        <fullName evidence="2">18187_t:CDS:1</fullName>
    </submittedName>
</protein>
<comment type="caution">
    <text evidence="2">The sequence shown here is derived from an EMBL/GenBank/DDBJ whole genome shotgun (WGS) entry which is preliminary data.</text>
</comment>
<sequence length="58" mass="6401">MSSPFEISYNETQVPMDGLSCDEVQELVDELSCDETQEPACSDEFDNGESSSVEDKCT</sequence>
<proteinExistence type="predicted"/>
<dbReference type="AlphaFoldDB" id="A0A9N9N7R3"/>
<feature type="non-terminal residue" evidence="2">
    <location>
        <position position="58"/>
    </location>
</feature>
<gene>
    <name evidence="2" type="ORF">RFULGI_LOCUS10714</name>
</gene>
<evidence type="ECO:0000313" key="2">
    <source>
        <dbReference type="EMBL" id="CAG8708565.1"/>
    </source>
</evidence>
<feature type="compositionally biased region" description="Acidic residues" evidence="1">
    <location>
        <begin position="35"/>
        <end position="47"/>
    </location>
</feature>
<evidence type="ECO:0000313" key="3">
    <source>
        <dbReference type="Proteomes" id="UP000789396"/>
    </source>
</evidence>
<evidence type="ECO:0000256" key="1">
    <source>
        <dbReference type="SAM" id="MobiDB-lite"/>
    </source>
</evidence>
<accession>A0A9N9N7R3</accession>
<reference evidence="2" key="1">
    <citation type="submission" date="2021-06" db="EMBL/GenBank/DDBJ databases">
        <authorList>
            <person name="Kallberg Y."/>
            <person name="Tangrot J."/>
            <person name="Rosling A."/>
        </authorList>
    </citation>
    <scope>NUCLEOTIDE SEQUENCE</scope>
    <source>
        <strain evidence="2">IN212</strain>
    </source>
</reference>
<name>A0A9N9N7R3_9GLOM</name>
<dbReference type="EMBL" id="CAJVPZ010021800">
    <property type="protein sequence ID" value="CAG8708565.1"/>
    <property type="molecule type" value="Genomic_DNA"/>
</dbReference>
<organism evidence="2 3">
    <name type="scientific">Racocetra fulgida</name>
    <dbReference type="NCBI Taxonomy" id="60492"/>
    <lineage>
        <taxon>Eukaryota</taxon>
        <taxon>Fungi</taxon>
        <taxon>Fungi incertae sedis</taxon>
        <taxon>Mucoromycota</taxon>
        <taxon>Glomeromycotina</taxon>
        <taxon>Glomeromycetes</taxon>
        <taxon>Diversisporales</taxon>
        <taxon>Gigasporaceae</taxon>
        <taxon>Racocetra</taxon>
    </lineage>
</organism>
<dbReference type="Proteomes" id="UP000789396">
    <property type="component" value="Unassembled WGS sequence"/>
</dbReference>
<feature type="region of interest" description="Disordered" evidence="1">
    <location>
        <begin position="35"/>
        <end position="58"/>
    </location>
</feature>